<evidence type="ECO:0000259" key="1">
    <source>
        <dbReference type="Pfam" id="PF20239"/>
    </source>
</evidence>
<dbReference type="EMBL" id="AWVQ01000342">
    <property type="protein sequence ID" value="ERK71033.1"/>
    <property type="molecule type" value="Genomic_DNA"/>
</dbReference>
<dbReference type="SUPFAM" id="SSF88946">
    <property type="entry name" value="Sigma2 domain of RNA polymerase sigma factors"/>
    <property type="match status" value="1"/>
</dbReference>
<dbReference type="InterPro" id="IPR013325">
    <property type="entry name" value="RNA_pol_sigma_r2"/>
</dbReference>
<feature type="domain" description="DUF6596" evidence="1">
    <location>
        <begin position="187"/>
        <end position="282"/>
    </location>
</feature>
<accession>U2T0M9</accession>
<reference evidence="2 3" key="1">
    <citation type="submission" date="2013-08" db="EMBL/GenBank/DDBJ databases">
        <authorList>
            <person name="Weinstock G."/>
            <person name="Sodergren E."/>
            <person name="Wylie T."/>
            <person name="Fulton L."/>
            <person name="Fulton R."/>
            <person name="Fronick C."/>
            <person name="O'Laughlin M."/>
            <person name="Godfrey J."/>
            <person name="Miner T."/>
            <person name="Herter B."/>
            <person name="Appelbaum E."/>
            <person name="Cordes M."/>
            <person name="Lek S."/>
            <person name="Wollam A."/>
            <person name="Pepin K.H."/>
            <person name="Palsikar V.B."/>
            <person name="Mitreva M."/>
            <person name="Wilson R.K."/>
        </authorList>
    </citation>
    <scope>NUCLEOTIDE SEQUENCE [LARGE SCALE GENOMIC DNA]</scope>
    <source>
        <strain evidence="2 3">ATCC 14665</strain>
    </source>
</reference>
<dbReference type="InterPro" id="IPR046531">
    <property type="entry name" value="DUF6596"/>
</dbReference>
<dbReference type="PANTHER" id="PTHR47756:SF2">
    <property type="entry name" value="BLL6612 PROTEIN"/>
    <property type="match status" value="1"/>
</dbReference>
<sequence>MGPRLVTAADARAVAERTARASYGRLVAILAAPTRDLALAEDALADAFEQALTTWPSRGVPDNPEGWILTVARNRQRDVFKSAAHRTSAPLEEGDGVIDIDAAFPDLDALPDKRLELLFVCAHPAIDVSIRTPLMLQTVLGLEAAQIARAFAVPAPAMAQRLVRAKRRIRDAGIPFTVPSRDQMADRLPVVLEAIYGAFAIDWDSTSDSSLTGEALYLAVTLAALLGTEPEAFGLAALIALSSSRAPAREVDGAFVPLDAQDPARWDAALIAEGEAYLRRAHELASAAPTAGRRFQLEAAIQSAHVARFFGAETDWVAIRALTAALVEVSPTLGARVSLAAVTARLDGAAAGLAALEGIPETFDPARRLRVVLEEEEMSGMDADAHRIVSPTSD</sequence>
<organism evidence="2 3">
    <name type="scientific">Leifsonia aquatica ATCC 14665</name>
    <dbReference type="NCBI Taxonomy" id="1358026"/>
    <lineage>
        <taxon>Bacteria</taxon>
        <taxon>Bacillati</taxon>
        <taxon>Actinomycetota</taxon>
        <taxon>Actinomycetes</taxon>
        <taxon>Micrococcales</taxon>
        <taxon>Microbacteriaceae</taxon>
        <taxon>Leifsonia</taxon>
    </lineage>
</organism>
<dbReference type="SUPFAM" id="SSF88659">
    <property type="entry name" value="Sigma3 and sigma4 domains of RNA polymerase sigma factors"/>
    <property type="match status" value="1"/>
</dbReference>
<dbReference type="InterPro" id="IPR013324">
    <property type="entry name" value="RNA_pol_sigma_r3/r4-like"/>
</dbReference>
<dbReference type="PANTHER" id="PTHR47756">
    <property type="entry name" value="BLL6612 PROTEIN-RELATED"/>
    <property type="match status" value="1"/>
</dbReference>
<evidence type="ECO:0000313" key="2">
    <source>
        <dbReference type="EMBL" id="ERK71033.1"/>
    </source>
</evidence>
<gene>
    <name evidence="2" type="ORF">N136_02627</name>
</gene>
<dbReference type="GO" id="GO:0003700">
    <property type="term" value="F:DNA-binding transcription factor activity"/>
    <property type="evidence" value="ECO:0007669"/>
    <property type="project" value="InterPro"/>
</dbReference>
<comment type="caution">
    <text evidence="2">The sequence shown here is derived from an EMBL/GenBank/DDBJ whole genome shotgun (WGS) entry which is preliminary data.</text>
</comment>
<dbReference type="Pfam" id="PF20239">
    <property type="entry name" value="DUF6596"/>
    <property type="match status" value="1"/>
</dbReference>
<dbReference type="PATRIC" id="fig|1358026.3.peg.2234"/>
<evidence type="ECO:0000313" key="3">
    <source>
        <dbReference type="Proteomes" id="UP000016605"/>
    </source>
</evidence>
<proteinExistence type="predicted"/>
<protein>
    <submittedName>
        <fullName evidence="2">Sigma-70 region 2</fullName>
    </submittedName>
</protein>
<dbReference type="AlphaFoldDB" id="U2T0M9"/>
<dbReference type="HOGENOM" id="CLU_035311_1_0_11"/>
<name>U2T0M9_LEIAQ</name>
<dbReference type="GO" id="GO:0006352">
    <property type="term" value="P:DNA-templated transcription initiation"/>
    <property type="evidence" value="ECO:0007669"/>
    <property type="project" value="InterPro"/>
</dbReference>
<dbReference type="Gene3D" id="1.10.1740.10">
    <property type="match status" value="1"/>
</dbReference>
<dbReference type="Proteomes" id="UP000016605">
    <property type="component" value="Unassembled WGS sequence"/>
</dbReference>